<dbReference type="KEGG" id="nbr:O3I_029160"/>
<keyword evidence="2 4" id="KW-0560">Oxidoreductase</keyword>
<comment type="similarity">
    <text evidence="1 4">Belongs to the aldehyde dehydrogenase family.</text>
</comment>
<dbReference type="Gene3D" id="3.40.605.10">
    <property type="entry name" value="Aldehyde Dehydrogenase, Chain A, domain 1"/>
    <property type="match status" value="1"/>
</dbReference>
<dbReference type="GO" id="GO:0016620">
    <property type="term" value="F:oxidoreductase activity, acting on the aldehyde or oxo group of donors, NAD or NADP as acceptor"/>
    <property type="evidence" value="ECO:0007669"/>
    <property type="project" value="InterPro"/>
</dbReference>
<reference evidence="6 7" key="1">
    <citation type="journal article" date="2012" name="J. Bacteriol.">
        <title>Complete genome sequence of Nocardia brasiliensis HUJEG-1.</title>
        <authorList>
            <person name="Vera-Cabrera L."/>
            <person name="Ortiz-Lopez R."/>
            <person name="Elizondo-Gonzalez R."/>
            <person name="Perez-Maya A.A."/>
            <person name="Ocampo-Candiani J."/>
        </authorList>
    </citation>
    <scope>NUCLEOTIDE SEQUENCE [LARGE SCALE GENOMIC DNA]</scope>
    <source>
        <strain evidence="7">ATCC 700358</strain>
    </source>
</reference>
<organism evidence="6 7">
    <name type="scientific">Nocardia brasiliensis (strain ATCC 700358 / HUJEG-1)</name>
    <dbReference type="NCBI Taxonomy" id="1133849"/>
    <lineage>
        <taxon>Bacteria</taxon>
        <taxon>Bacillati</taxon>
        <taxon>Actinomycetota</taxon>
        <taxon>Actinomycetes</taxon>
        <taxon>Mycobacteriales</taxon>
        <taxon>Nocardiaceae</taxon>
        <taxon>Nocardia</taxon>
    </lineage>
</organism>
<gene>
    <name evidence="6" type="ORF">O3I_029160</name>
</gene>
<dbReference type="AlphaFoldDB" id="K0F8J7"/>
<dbReference type="PANTHER" id="PTHR11699">
    <property type="entry name" value="ALDEHYDE DEHYDROGENASE-RELATED"/>
    <property type="match status" value="1"/>
</dbReference>
<dbReference type="PROSITE" id="PS00687">
    <property type="entry name" value="ALDEHYDE_DEHYDR_GLU"/>
    <property type="match status" value="1"/>
</dbReference>
<dbReference type="InterPro" id="IPR016161">
    <property type="entry name" value="Ald_DH/histidinol_DH"/>
</dbReference>
<accession>K0F8J7</accession>
<dbReference type="InterPro" id="IPR029510">
    <property type="entry name" value="Ald_DH_CS_GLU"/>
</dbReference>
<evidence type="ECO:0000313" key="7">
    <source>
        <dbReference type="Proteomes" id="UP000006304"/>
    </source>
</evidence>
<evidence type="ECO:0000256" key="1">
    <source>
        <dbReference type="ARBA" id="ARBA00009986"/>
    </source>
</evidence>
<dbReference type="FunFam" id="3.40.309.10:FF:000009">
    <property type="entry name" value="Aldehyde dehydrogenase A"/>
    <property type="match status" value="1"/>
</dbReference>
<dbReference type="InterPro" id="IPR016163">
    <property type="entry name" value="Ald_DH_C"/>
</dbReference>
<evidence type="ECO:0000256" key="4">
    <source>
        <dbReference type="RuleBase" id="RU003345"/>
    </source>
</evidence>
<dbReference type="RefSeq" id="WP_014986636.1">
    <property type="nucleotide sequence ID" value="NC_018681.1"/>
</dbReference>
<dbReference type="Proteomes" id="UP000006304">
    <property type="component" value="Chromosome"/>
</dbReference>
<evidence type="ECO:0000259" key="5">
    <source>
        <dbReference type="Pfam" id="PF00171"/>
    </source>
</evidence>
<name>K0F8J7_NOCB7</name>
<dbReference type="HOGENOM" id="CLU_005391_1_0_11"/>
<dbReference type="eggNOG" id="COG1012">
    <property type="taxonomic scope" value="Bacteria"/>
</dbReference>
<sequence>MMASAHFTPALNLIDGTWRDADEHRLSYDPATGDVIGEYAFATRAHIEEAIQAARAAFRTTEWATDRRLRARVLGAMADAVEANRAALIDLLSLDNGKIKREATFEIDMVAPKLRWWAAMALADSAGRASDMGQGRTSIVLREPVGVAGVIVPFNAPVILAVRSLAPALAAGTTAVVKYPEETAQICALFTRIIAEVNDLPDGVLNTVVTDGSGGAVLVESPDVPVISFTGSTTTGRAIAAAGADRLKRFGLELGGKSPMIVFDSADLDAAVPVLTDAVTVFAGQFCMAGSRLLVHESLAEDLGKRLRTSFEAVRPGPASDPASDMGPLISRQNVERVDTVVREAISMGAEVIVRGGPSSDPRLRGGAFYDPTVLAVRDNSLPIVQRETFGPVLTVQTFRTEDEAIALANSTEYGLAASIWTRDVDQPLRVARRIEAGTVWINDWAAVYDEFEEGGYKQSGLGRLNGLAALEDFVEYKHIAFAAAERH</sequence>
<feature type="active site" evidence="3">
    <location>
        <position position="253"/>
    </location>
</feature>
<evidence type="ECO:0000256" key="3">
    <source>
        <dbReference type="PROSITE-ProRule" id="PRU10007"/>
    </source>
</evidence>
<dbReference type="InterPro" id="IPR016162">
    <property type="entry name" value="Ald_DH_N"/>
</dbReference>
<dbReference type="Gene3D" id="3.40.309.10">
    <property type="entry name" value="Aldehyde Dehydrogenase, Chain A, domain 2"/>
    <property type="match status" value="1"/>
</dbReference>
<protein>
    <submittedName>
        <fullName evidence="6">Aldehyde dehydrogenase</fullName>
    </submittedName>
</protein>
<dbReference type="InterPro" id="IPR015590">
    <property type="entry name" value="Aldehyde_DH_dom"/>
</dbReference>
<evidence type="ECO:0000313" key="6">
    <source>
        <dbReference type="EMBL" id="AFU03781.1"/>
    </source>
</evidence>
<dbReference type="STRING" id="1133849.O3I_029160"/>
<dbReference type="SUPFAM" id="SSF53720">
    <property type="entry name" value="ALDH-like"/>
    <property type="match status" value="1"/>
</dbReference>
<dbReference type="Pfam" id="PF00171">
    <property type="entry name" value="Aldedh"/>
    <property type="match status" value="1"/>
</dbReference>
<dbReference type="EMBL" id="CP003876">
    <property type="protein sequence ID" value="AFU03781.1"/>
    <property type="molecule type" value="Genomic_DNA"/>
</dbReference>
<keyword evidence="7" id="KW-1185">Reference proteome</keyword>
<proteinExistence type="inferred from homology"/>
<feature type="domain" description="Aldehyde dehydrogenase" evidence="5">
    <location>
        <begin position="19"/>
        <end position="480"/>
    </location>
</feature>
<evidence type="ECO:0000256" key="2">
    <source>
        <dbReference type="ARBA" id="ARBA00023002"/>
    </source>
</evidence>